<sequence length="471" mass="52354">MLCLVLVPVCGISISTFAVNTDGRINRAGQESTQIMEESKETSVANEKDLKTEQEKKKTSEDSSESQTKKENETTKEESEDKDNTQDEKDSKETDTEEEVTEDNSKKEAAEEEKKTESKKSEGIKEVSEEATKTLEEKTTEAAEKSEEATQTESDKNKEIAVKESEDNYYIGQAAIYYLSNPTGDPWTNDTGAWAPTQETSDVLSNINTKGATWEDGYVGNTVYKNKNIKSNVASYITSWPDSSTGSTWTVKRDNNTTGSYFTFILNSIWDSYKSSVATDLNINVSELDKTHITEITLTPRKISRDNGGTYPYHIDCALSIKSTKIFTAKFWVKNPGESEYNTQVDAKNYLIGSKVKKTTNATIGSTKVVDGVTYVLDGWYPENAAGGACDSTKINQNQWDYDPLPAELADGTVNFYAHYSPTTTSIKLKKLVTGNMGDRTKKFHFTISITKENKNVTFKVGNTPKKVSGR</sequence>
<keyword evidence="2" id="KW-0732">Signal</keyword>
<protein>
    <recommendedName>
        <fullName evidence="5">Consensus disorder prediction</fullName>
    </recommendedName>
</protein>
<feature type="region of interest" description="Disordered" evidence="1">
    <location>
        <begin position="29"/>
        <end position="160"/>
    </location>
</feature>
<feature type="compositionally biased region" description="Basic and acidic residues" evidence="1">
    <location>
        <begin position="37"/>
        <end position="94"/>
    </location>
</feature>
<comment type="caution">
    <text evidence="3">The sequence shown here is derived from an EMBL/GenBank/DDBJ whole genome shotgun (WGS) entry which is preliminary data.</text>
</comment>
<gene>
    <name evidence="3" type="ORF">DW833_05385</name>
</gene>
<evidence type="ECO:0000256" key="2">
    <source>
        <dbReference type="SAM" id="SignalP"/>
    </source>
</evidence>
<keyword evidence="4" id="KW-1185">Reference proteome</keyword>
<accession>A0A414B6R3</accession>
<reference evidence="3 4" key="1">
    <citation type="submission" date="2018-08" db="EMBL/GenBank/DDBJ databases">
        <title>A genome reference for cultivated species of the human gut microbiota.</title>
        <authorList>
            <person name="Zou Y."/>
            <person name="Xue W."/>
            <person name="Luo G."/>
        </authorList>
    </citation>
    <scope>NUCLEOTIDE SEQUENCE [LARGE SCALE GENOMIC DNA]</scope>
    <source>
        <strain evidence="3 4">AM34-3LB</strain>
    </source>
</reference>
<evidence type="ECO:0000313" key="3">
    <source>
        <dbReference type="EMBL" id="RHC66087.1"/>
    </source>
</evidence>
<dbReference type="EMBL" id="QSID01000005">
    <property type="protein sequence ID" value="RHC66087.1"/>
    <property type="molecule type" value="Genomic_DNA"/>
</dbReference>
<feature type="signal peptide" evidence="2">
    <location>
        <begin position="1"/>
        <end position="18"/>
    </location>
</feature>
<feature type="compositionally biased region" description="Basic and acidic residues" evidence="1">
    <location>
        <begin position="103"/>
        <end position="160"/>
    </location>
</feature>
<proteinExistence type="predicted"/>
<name>A0A414B6R3_9FIRM</name>
<evidence type="ECO:0008006" key="5">
    <source>
        <dbReference type="Google" id="ProtNLM"/>
    </source>
</evidence>
<feature type="chain" id="PRO_5038379089" description="Consensus disorder prediction" evidence="2">
    <location>
        <begin position="19"/>
        <end position="471"/>
    </location>
</feature>
<dbReference type="AlphaFoldDB" id="A0A414B6R3"/>
<evidence type="ECO:0000313" key="4">
    <source>
        <dbReference type="Proteomes" id="UP000284621"/>
    </source>
</evidence>
<dbReference type="Proteomes" id="UP000284621">
    <property type="component" value="Unassembled WGS sequence"/>
</dbReference>
<organism evidence="3 4">
    <name type="scientific">Anaerobutyricum hallii</name>
    <dbReference type="NCBI Taxonomy" id="39488"/>
    <lineage>
        <taxon>Bacteria</taxon>
        <taxon>Bacillati</taxon>
        <taxon>Bacillota</taxon>
        <taxon>Clostridia</taxon>
        <taxon>Lachnospirales</taxon>
        <taxon>Lachnospiraceae</taxon>
        <taxon>Anaerobutyricum</taxon>
    </lineage>
</organism>
<evidence type="ECO:0000256" key="1">
    <source>
        <dbReference type="SAM" id="MobiDB-lite"/>
    </source>
</evidence>